<feature type="region of interest" description="Disordered" evidence="1">
    <location>
        <begin position="413"/>
        <end position="446"/>
    </location>
</feature>
<evidence type="ECO:0000313" key="4">
    <source>
        <dbReference type="Proteomes" id="UP000031512"/>
    </source>
</evidence>
<dbReference type="AlphaFoldDB" id="L0AXE4"/>
<dbReference type="Proteomes" id="UP000031512">
    <property type="component" value="Chromosome 1"/>
</dbReference>
<sequence length="496" mass="55364">MSVSVNIGKHPKNVKQDENGYYYTDDSGGRVNLTDEWYPDPEGTYRKLTHTPESNAKISAIVCSGSQQNGFEEASLPDCGLISVYYWSLDNTCSKPLLIQLGSGNTYYITEGGDGWKNQSDINDTNLRKKLNKQNCKRNQAHTIDLSNKGNTTYSCPSCRASIRVYNSGSYGGITSYGHAITSISGFKDNTDDQIGLPSLKDVSSVTVFWSKSGGIPLLIAHQNGWHNWYRRNSDTVNTWSEVSQYDRPTGPSDEDGNMQKLLQRNYYYPSIIIDLSRPTNATYSDKGTGIDITVRSTSVYGGYHMFEHSLRGGLFKLNGVQHTEQTNLNGITSDGELGRKLESITACYYGDHPSEEKRLLLVELVVSERETKYKYYYRTTKGADSWTKLDRSEGETTRLKDNSLKEELERLKKEHFPDTPDPSPVAPSQSSEAKDYSSVPEKSTSPVGPLVGGTVCALVTLVAMVLLVKFWPKVRTRFVGIWNGFGIHKKGELNM</sequence>
<dbReference type="RefSeq" id="XP_004829564.1">
    <property type="nucleotide sequence ID" value="XM_004829507.1"/>
</dbReference>
<dbReference type="VEuPathDB" id="PiroplasmaDB:BEWA_027470"/>
<keyword evidence="2" id="KW-1133">Transmembrane helix</keyword>
<name>L0AXE4_THEEQ</name>
<dbReference type="KEGG" id="beq:BEWA_027470"/>
<dbReference type="STRING" id="1537102.L0AXE4"/>
<evidence type="ECO:0000256" key="1">
    <source>
        <dbReference type="SAM" id="MobiDB-lite"/>
    </source>
</evidence>
<keyword evidence="4" id="KW-1185">Reference proteome</keyword>
<keyword evidence="2" id="KW-0472">Membrane</keyword>
<dbReference type="eggNOG" id="ENOG502RSZ5">
    <property type="taxonomic scope" value="Eukaryota"/>
</dbReference>
<reference evidence="3 4" key="1">
    <citation type="journal article" date="2012" name="BMC Genomics">
        <title>Comparative genomic analysis and phylogenetic position of Theileria equi.</title>
        <authorList>
            <person name="Kappmeyer L.S."/>
            <person name="Thiagarajan M."/>
            <person name="Herndon D.R."/>
            <person name="Ramsay J.D."/>
            <person name="Caler E."/>
            <person name="Djikeng A."/>
            <person name="Gillespie J.J."/>
            <person name="Lau A.O."/>
            <person name="Roalson E.H."/>
            <person name="Silva J.C."/>
            <person name="Silva M.G."/>
            <person name="Suarez C.E."/>
            <person name="Ueti M.W."/>
            <person name="Nene V.M."/>
            <person name="Mealey R.H."/>
            <person name="Knowles D.P."/>
            <person name="Brayton K.A."/>
        </authorList>
    </citation>
    <scope>NUCLEOTIDE SEQUENCE [LARGE SCALE GENOMIC DNA]</scope>
    <source>
        <strain evidence="3 4">WA</strain>
    </source>
</reference>
<accession>L0AXE4</accession>
<gene>
    <name evidence="3" type="ORF">BEWA_027470</name>
</gene>
<feature type="region of interest" description="Disordered" evidence="1">
    <location>
        <begin position="1"/>
        <end position="21"/>
    </location>
</feature>
<feature type="transmembrane region" description="Helical" evidence="2">
    <location>
        <begin position="448"/>
        <end position="469"/>
    </location>
</feature>
<proteinExistence type="predicted"/>
<evidence type="ECO:0000313" key="3">
    <source>
        <dbReference type="EMBL" id="AFZ79898.1"/>
    </source>
</evidence>
<organism evidence="3 4">
    <name type="scientific">Theileria equi strain WA</name>
    <dbReference type="NCBI Taxonomy" id="1537102"/>
    <lineage>
        <taxon>Eukaryota</taxon>
        <taxon>Sar</taxon>
        <taxon>Alveolata</taxon>
        <taxon>Apicomplexa</taxon>
        <taxon>Aconoidasida</taxon>
        <taxon>Piroplasmida</taxon>
        <taxon>Theileriidae</taxon>
        <taxon>Theileria</taxon>
    </lineage>
</organism>
<protein>
    <submittedName>
        <fullName evidence="3">Uncharacterized protein</fullName>
    </submittedName>
</protein>
<dbReference type="EMBL" id="CP001669">
    <property type="protein sequence ID" value="AFZ79898.1"/>
    <property type="molecule type" value="Genomic_DNA"/>
</dbReference>
<evidence type="ECO:0000256" key="2">
    <source>
        <dbReference type="SAM" id="Phobius"/>
    </source>
</evidence>
<keyword evidence="2" id="KW-0812">Transmembrane</keyword>
<dbReference type="GeneID" id="15807285"/>